<dbReference type="GO" id="GO:0000052">
    <property type="term" value="P:citrulline metabolic process"/>
    <property type="evidence" value="ECO:0007669"/>
    <property type="project" value="TreeGrafter"/>
</dbReference>
<protein>
    <submittedName>
        <fullName evidence="5">Dimethylarginine dimethylaminohydrolase</fullName>
    </submittedName>
</protein>
<keyword evidence="4" id="KW-1133">Transmembrane helix</keyword>
<feature type="transmembrane region" description="Helical" evidence="4">
    <location>
        <begin position="14"/>
        <end position="38"/>
    </location>
</feature>
<proteinExistence type="inferred from homology"/>
<dbReference type="RefSeq" id="WP_147781709.1">
    <property type="nucleotide sequence ID" value="NZ_VRMG01000002.1"/>
</dbReference>
<dbReference type="EMBL" id="VRMG01000002">
    <property type="protein sequence ID" value="TXN32612.1"/>
    <property type="molecule type" value="Genomic_DNA"/>
</dbReference>
<comment type="caution">
    <text evidence="5">The sequence shown here is derived from an EMBL/GenBank/DDBJ whole genome shotgun (WGS) entry which is preliminary data.</text>
</comment>
<keyword evidence="4" id="KW-0472">Membrane</keyword>
<evidence type="ECO:0000256" key="2">
    <source>
        <dbReference type="ARBA" id="ARBA00022801"/>
    </source>
</evidence>
<dbReference type="GO" id="GO:0045429">
    <property type="term" value="P:positive regulation of nitric oxide biosynthetic process"/>
    <property type="evidence" value="ECO:0007669"/>
    <property type="project" value="TreeGrafter"/>
</dbReference>
<comment type="similarity">
    <text evidence="1">Belongs to the DDAH family.</text>
</comment>
<feature type="transmembrane region" description="Helical" evidence="4">
    <location>
        <begin position="77"/>
        <end position="103"/>
    </location>
</feature>
<dbReference type="GO" id="GO:0016403">
    <property type="term" value="F:dimethylargininase activity"/>
    <property type="evidence" value="ECO:0007669"/>
    <property type="project" value="TreeGrafter"/>
</dbReference>
<keyword evidence="4" id="KW-0812">Transmembrane</keyword>
<dbReference type="AlphaFoldDB" id="A0A5C8UW74"/>
<reference evidence="5 6" key="1">
    <citation type="submission" date="2019-08" db="EMBL/GenBank/DDBJ databases">
        <title>Bacterial whole genome sequence for Glaciihabitans sp. CHu50b-6-2.</title>
        <authorList>
            <person name="Jin L."/>
        </authorList>
    </citation>
    <scope>NUCLEOTIDE SEQUENCE [LARGE SCALE GENOMIC DNA]</scope>
    <source>
        <strain evidence="5 6">CHu50b-6-2</strain>
    </source>
</reference>
<feature type="transmembrane region" description="Helical" evidence="4">
    <location>
        <begin position="115"/>
        <end position="142"/>
    </location>
</feature>
<sequence>MTAIARPVPSLRTFAAAVLSALAVAVMTQAVTVLLFFVGAGADSATLVQLGDYFLGASLCVFVVLAIFGVVGVYRYWYVRVVAALVAGVVAALVGTALTIVLRGTALSPSILSQLFATLIGPNLVFVIVVVLSTLTVGVWVFSRVTGAPATPGERRIALVRAPADNLAEGEVTHVDRTAIDTDLANDQWDAYVAAFADNGWDIVEVPVANTLADSVFIEDAVVLFGDTAVITSPGAESRRDEIVDAEATVREAGLRVERIVLPGTLDGGDVLKVGSTVYVGRGGRTNAEGIRQLRAIVARLGYTVVAVPVTKALHLKSAVTALPDGTVIGYPPVVDDPAIFDRFLAMPEEGGAHVVTLAPDTVLMAASAPASAALIADLGYRVVTVDISEFEKLEGCVTCLSVRVR</sequence>
<evidence type="ECO:0000256" key="1">
    <source>
        <dbReference type="ARBA" id="ARBA00008532"/>
    </source>
</evidence>
<keyword evidence="2 5" id="KW-0378">Hydrolase</keyword>
<dbReference type="PANTHER" id="PTHR12737:SF9">
    <property type="entry name" value="DIMETHYLARGININASE"/>
    <property type="match status" value="1"/>
</dbReference>
<feature type="active site" description="Nucleophile" evidence="3">
    <location>
        <position position="400"/>
    </location>
</feature>
<dbReference type="GO" id="GO:0006525">
    <property type="term" value="P:arginine metabolic process"/>
    <property type="evidence" value="ECO:0007669"/>
    <property type="project" value="TreeGrafter"/>
</dbReference>
<accession>A0A5C8UW74</accession>
<dbReference type="NCBIfam" id="NF045660">
    <property type="entry name" value="DiMthArgaseDdahStm"/>
    <property type="match status" value="1"/>
</dbReference>
<dbReference type="Proteomes" id="UP000321379">
    <property type="component" value="Unassembled WGS sequence"/>
</dbReference>
<organism evidence="5 6">
    <name type="scientific">Lacisediminihabitans profunda</name>
    <dbReference type="NCBI Taxonomy" id="2594790"/>
    <lineage>
        <taxon>Bacteria</taxon>
        <taxon>Bacillati</taxon>
        <taxon>Actinomycetota</taxon>
        <taxon>Actinomycetes</taxon>
        <taxon>Micrococcales</taxon>
        <taxon>Microbacteriaceae</taxon>
        <taxon>Lacisediminihabitans</taxon>
    </lineage>
</organism>
<name>A0A5C8UW74_9MICO</name>
<dbReference type="Gene3D" id="3.75.10.10">
    <property type="entry name" value="L-arginine/glycine Amidinotransferase, Chain A"/>
    <property type="match status" value="1"/>
</dbReference>
<evidence type="ECO:0000313" key="6">
    <source>
        <dbReference type="Proteomes" id="UP000321379"/>
    </source>
</evidence>
<dbReference type="GO" id="GO:0016597">
    <property type="term" value="F:amino acid binding"/>
    <property type="evidence" value="ECO:0007669"/>
    <property type="project" value="TreeGrafter"/>
</dbReference>
<feature type="transmembrane region" description="Helical" evidence="4">
    <location>
        <begin position="50"/>
        <end position="71"/>
    </location>
</feature>
<evidence type="ECO:0000256" key="3">
    <source>
        <dbReference type="PIRSR" id="PIRSR633199-1"/>
    </source>
</evidence>
<dbReference type="InterPro" id="IPR033199">
    <property type="entry name" value="DDAH-like"/>
</dbReference>
<dbReference type="PANTHER" id="PTHR12737">
    <property type="entry name" value="DIMETHYLARGININE DIMETHYLAMINOHYDROLASE"/>
    <property type="match status" value="1"/>
</dbReference>
<keyword evidence="6" id="KW-1185">Reference proteome</keyword>
<gene>
    <name evidence="5" type="ORF">FVP33_00605</name>
</gene>
<evidence type="ECO:0000313" key="5">
    <source>
        <dbReference type="EMBL" id="TXN32612.1"/>
    </source>
</evidence>
<dbReference type="SUPFAM" id="SSF55909">
    <property type="entry name" value="Pentein"/>
    <property type="match status" value="1"/>
</dbReference>
<feature type="active site" description="Proton donor" evidence="3">
    <location>
        <position position="315"/>
    </location>
</feature>
<evidence type="ECO:0000256" key="4">
    <source>
        <dbReference type="SAM" id="Phobius"/>
    </source>
</evidence>